<evidence type="ECO:0000259" key="2">
    <source>
        <dbReference type="PROSITE" id="PS50110"/>
    </source>
</evidence>
<dbReference type="Gene3D" id="3.40.50.2300">
    <property type="match status" value="1"/>
</dbReference>
<dbReference type="SUPFAM" id="SSF52540">
    <property type="entry name" value="P-loop containing nucleoside triphosphate hydrolases"/>
    <property type="match status" value="1"/>
</dbReference>
<dbReference type="Proteomes" id="UP000306416">
    <property type="component" value="Unassembled WGS sequence"/>
</dbReference>
<dbReference type="PROSITE" id="PS50110">
    <property type="entry name" value="RESPONSE_REGULATORY"/>
    <property type="match status" value="1"/>
</dbReference>
<dbReference type="InterPro" id="IPR001789">
    <property type="entry name" value="Sig_transdc_resp-reg_receiver"/>
</dbReference>
<dbReference type="InterPro" id="IPR050625">
    <property type="entry name" value="ParA/MinD_ATPase"/>
</dbReference>
<sequence length="374" mass="40799">MQPLISLVIIDSDHSARTAIEATLRPFSETIGIVGSASDFSEGLGMIEKSSPNVVMLEVGDIQKGMQEVQLICAKFPRTSVIVSATEKSSDWILSLMRAGAVEYMLRPITQEELKQALQKVGRFLFTKGADDTPRGRIFSIYYPTGGVGTTTVAVNLAASLASEGTRVALVDLNLYSGDISTFLDVSPTYTLSSVTSNIERLDANFLMTVMTRHSSGPFVLTEPNEVDDAILITPDQVRRILEFLRGVFTYVVVDCGGPLAGCNLAIFESSDLILFTTTLSLPALKNSKRYLSAMERKGLRKDRVKLVVNRYLPKADIQVKDAEKVLGHTVYQTIPNDYIDVVGSINKGMPVVRISPGSPVSKAILHLAEMMTK</sequence>
<dbReference type="EMBL" id="SRSC01000002">
    <property type="protein sequence ID" value="TGU72324.1"/>
    <property type="molecule type" value="Genomic_DNA"/>
</dbReference>
<evidence type="ECO:0000313" key="3">
    <source>
        <dbReference type="EMBL" id="TGU72324.1"/>
    </source>
</evidence>
<dbReference type="InterPro" id="IPR025669">
    <property type="entry name" value="AAA_dom"/>
</dbReference>
<comment type="caution">
    <text evidence="1">Lacks conserved residue(s) required for the propagation of feature annotation.</text>
</comment>
<dbReference type="GO" id="GO:0005524">
    <property type="term" value="F:ATP binding"/>
    <property type="evidence" value="ECO:0007669"/>
    <property type="project" value="TreeGrafter"/>
</dbReference>
<organism evidence="3 4">
    <name type="scientific">Geomonas terrae</name>
    <dbReference type="NCBI Taxonomy" id="2562681"/>
    <lineage>
        <taxon>Bacteria</taxon>
        <taxon>Pseudomonadati</taxon>
        <taxon>Thermodesulfobacteriota</taxon>
        <taxon>Desulfuromonadia</taxon>
        <taxon>Geobacterales</taxon>
        <taxon>Geobacteraceae</taxon>
        <taxon>Geomonas</taxon>
    </lineage>
</organism>
<dbReference type="AlphaFoldDB" id="A0A4S1CFM3"/>
<proteinExistence type="predicted"/>
<dbReference type="SMART" id="SM00448">
    <property type="entry name" value="REC"/>
    <property type="match status" value="1"/>
</dbReference>
<accession>A0A4S1CFM3</accession>
<reference evidence="3 4" key="1">
    <citation type="submission" date="2019-04" db="EMBL/GenBank/DDBJ databases">
        <title>Geobacter oryzae sp. nov., ferric-reducing bacteria isolated from paddy soil.</title>
        <authorList>
            <person name="Xu Z."/>
            <person name="Masuda Y."/>
            <person name="Itoh H."/>
            <person name="Senoo K."/>
        </authorList>
    </citation>
    <scope>NUCLEOTIDE SEQUENCE [LARGE SCALE GENOMIC DNA]</scope>
    <source>
        <strain evidence="3 4">Red111</strain>
    </source>
</reference>
<dbReference type="GO" id="GO:0051782">
    <property type="term" value="P:negative regulation of cell division"/>
    <property type="evidence" value="ECO:0007669"/>
    <property type="project" value="TreeGrafter"/>
</dbReference>
<dbReference type="GO" id="GO:0000160">
    <property type="term" value="P:phosphorelay signal transduction system"/>
    <property type="evidence" value="ECO:0007669"/>
    <property type="project" value="InterPro"/>
</dbReference>
<dbReference type="GO" id="GO:0005829">
    <property type="term" value="C:cytosol"/>
    <property type="evidence" value="ECO:0007669"/>
    <property type="project" value="TreeGrafter"/>
</dbReference>
<dbReference type="PANTHER" id="PTHR43384">
    <property type="entry name" value="SEPTUM SITE-DETERMINING PROTEIN MIND HOMOLOG, CHLOROPLASTIC-RELATED"/>
    <property type="match status" value="1"/>
</dbReference>
<dbReference type="PANTHER" id="PTHR43384:SF13">
    <property type="entry name" value="SLR0110 PROTEIN"/>
    <property type="match status" value="1"/>
</dbReference>
<dbReference type="Pfam" id="PF00072">
    <property type="entry name" value="Response_reg"/>
    <property type="match status" value="1"/>
</dbReference>
<keyword evidence="4" id="KW-1185">Reference proteome</keyword>
<evidence type="ECO:0000256" key="1">
    <source>
        <dbReference type="PROSITE-ProRule" id="PRU00169"/>
    </source>
</evidence>
<gene>
    <name evidence="3" type="ORF">E4633_08400</name>
</gene>
<name>A0A4S1CFM3_9BACT</name>
<feature type="domain" description="Response regulatory" evidence="2">
    <location>
        <begin position="6"/>
        <end position="122"/>
    </location>
</feature>
<dbReference type="RefSeq" id="WP_135869806.1">
    <property type="nucleotide sequence ID" value="NZ_SRSC01000002.1"/>
</dbReference>
<dbReference type="GO" id="GO:0016887">
    <property type="term" value="F:ATP hydrolysis activity"/>
    <property type="evidence" value="ECO:0007669"/>
    <property type="project" value="TreeGrafter"/>
</dbReference>
<comment type="caution">
    <text evidence="3">The sequence shown here is derived from an EMBL/GenBank/DDBJ whole genome shotgun (WGS) entry which is preliminary data.</text>
</comment>
<dbReference type="Gene3D" id="3.40.50.300">
    <property type="entry name" value="P-loop containing nucleotide triphosphate hydrolases"/>
    <property type="match status" value="1"/>
</dbReference>
<dbReference type="Pfam" id="PF13614">
    <property type="entry name" value="AAA_31"/>
    <property type="match status" value="1"/>
</dbReference>
<protein>
    <submittedName>
        <fullName evidence="3">CobQ/CobB/MinD/ParA nucleotide binding domain-containing protein</fullName>
    </submittedName>
</protein>
<dbReference type="SUPFAM" id="SSF52172">
    <property type="entry name" value="CheY-like"/>
    <property type="match status" value="1"/>
</dbReference>
<dbReference type="InterPro" id="IPR011006">
    <property type="entry name" value="CheY-like_superfamily"/>
</dbReference>
<dbReference type="GO" id="GO:0009898">
    <property type="term" value="C:cytoplasmic side of plasma membrane"/>
    <property type="evidence" value="ECO:0007669"/>
    <property type="project" value="TreeGrafter"/>
</dbReference>
<dbReference type="InterPro" id="IPR027417">
    <property type="entry name" value="P-loop_NTPase"/>
</dbReference>
<evidence type="ECO:0000313" key="4">
    <source>
        <dbReference type="Proteomes" id="UP000306416"/>
    </source>
</evidence>